<name>A0AAF3FCT1_9BILA</name>
<reference evidence="3" key="1">
    <citation type="submission" date="2024-02" db="UniProtKB">
        <authorList>
            <consortium name="WormBaseParasite"/>
        </authorList>
    </citation>
    <scope>IDENTIFICATION</scope>
</reference>
<feature type="region of interest" description="Disordered" evidence="1">
    <location>
        <begin position="197"/>
        <end position="267"/>
    </location>
</feature>
<dbReference type="AlphaFoldDB" id="A0AAF3FCT1"/>
<proteinExistence type="predicted"/>
<evidence type="ECO:0000313" key="2">
    <source>
        <dbReference type="Proteomes" id="UP000887575"/>
    </source>
</evidence>
<organism evidence="2 3">
    <name type="scientific">Mesorhabditis belari</name>
    <dbReference type="NCBI Taxonomy" id="2138241"/>
    <lineage>
        <taxon>Eukaryota</taxon>
        <taxon>Metazoa</taxon>
        <taxon>Ecdysozoa</taxon>
        <taxon>Nematoda</taxon>
        <taxon>Chromadorea</taxon>
        <taxon>Rhabditida</taxon>
        <taxon>Rhabditina</taxon>
        <taxon>Rhabditomorpha</taxon>
        <taxon>Rhabditoidea</taxon>
        <taxon>Rhabditidae</taxon>
        <taxon>Mesorhabditinae</taxon>
        <taxon>Mesorhabditis</taxon>
    </lineage>
</organism>
<feature type="compositionally biased region" description="Basic residues" evidence="1">
    <location>
        <begin position="206"/>
        <end position="218"/>
    </location>
</feature>
<keyword evidence="2" id="KW-1185">Reference proteome</keyword>
<dbReference type="Proteomes" id="UP000887575">
    <property type="component" value="Unassembled WGS sequence"/>
</dbReference>
<evidence type="ECO:0000256" key="1">
    <source>
        <dbReference type="SAM" id="MobiDB-lite"/>
    </source>
</evidence>
<evidence type="ECO:0000313" key="3">
    <source>
        <dbReference type="WBParaSite" id="MBELARI_LOCUS4682"/>
    </source>
</evidence>
<sequence length="267" mass="30139">MDDKEIDEMFEKAFQESLELWKKALPTAASYDSDELLKPTEEELRECGLWLSPEKGESASKATKMNQFYVSDGNKQKGRFFGQKVWSDDEDDDIEGGETYSKLTQAKKGQVSADSNVLRVDSSTKQISINEQVEGSEAETSSRYTFRKRRTRSKVYWNYPFCAKKPVKGMNELLPSASIGLDTGEDIFKHLKELKEQAKQRDKVKTRPVKKASKKATTKKLGPPKQTPEKAARKKRGPPAKKSQAKAATKKDKIKKKPGAKQAKLIL</sequence>
<protein>
    <submittedName>
        <fullName evidence="3">Uncharacterized protein</fullName>
    </submittedName>
</protein>
<dbReference type="WBParaSite" id="MBELARI_LOCUS4682">
    <property type="protein sequence ID" value="MBELARI_LOCUS4682"/>
    <property type="gene ID" value="MBELARI_LOCUS4682"/>
</dbReference>
<accession>A0AAF3FCT1</accession>